<dbReference type="AlphaFoldDB" id="A0A151PA61"/>
<feature type="signal peptide" evidence="1">
    <location>
        <begin position="1"/>
        <end position="30"/>
    </location>
</feature>
<keyword evidence="3" id="KW-1185">Reference proteome</keyword>
<gene>
    <name evidence="2" type="ORF">Y1Q_0021330</name>
</gene>
<evidence type="ECO:0000256" key="1">
    <source>
        <dbReference type="SAM" id="SignalP"/>
    </source>
</evidence>
<name>A0A151PA61_ALLMI</name>
<comment type="caution">
    <text evidence="2">The sequence shown here is derived from an EMBL/GenBank/DDBJ whole genome shotgun (WGS) entry which is preliminary data.</text>
</comment>
<evidence type="ECO:0008006" key="4">
    <source>
        <dbReference type="Google" id="ProtNLM"/>
    </source>
</evidence>
<sequence length="84" mass="9411">MVRVLVPVLCVLPCWLRVRLLILIVTPVCPDSGYKSSSAARPDTTQTLEWKKQRSLHHGTPLAGLLNRGMQRNHILKGKAREAD</sequence>
<evidence type="ECO:0000313" key="2">
    <source>
        <dbReference type="EMBL" id="KYO45645.1"/>
    </source>
</evidence>
<accession>A0A151PA61</accession>
<organism evidence="2 3">
    <name type="scientific">Alligator mississippiensis</name>
    <name type="common">American alligator</name>
    <dbReference type="NCBI Taxonomy" id="8496"/>
    <lineage>
        <taxon>Eukaryota</taxon>
        <taxon>Metazoa</taxon>
        <taxon>Chordata</taxon>
        <taxon>Craniata</taxon>
        <taxon>Vertebrata</taxon>
        <taxon>Euteleostomi</taxon>
        <taxon>Archelosauria</taxon>
        <taxon>Archosauria</taxon>
        <taxon>Crocodylia</taxon>
        <taxon>Alligatoridae</taxon>
        <taxon>Alligatorinae</taxon>
        <taxon>Alligator</taxon>
    </lineage>
</organism>
<keyword evidence="1" id="KW-0732">Signal</keyword>
<reference evidence="2 3" key="1">
    <citation type="journal article" date="2012" name="Genome Biol.">
        <title>Sequencing three crocodilian genomes to illuminate the evolution of archosaurs and amniotes.</title>
        <authorList>
            <person name="St John J.A."/>
            <person name="Braun E.L."/>
            <person name="Isberg S.R."/>
            <person name="Miles L.G."/>
            <person name="Chong A.Y."/>
            <person name="Gongora J."/>
            <person name="Dalzell P."/>
            <person name="Moran C."/>
            <person name="Bed'hom B."/>
            <person name="Abzhanov A."/>
            <person name="Burgess S.C."/>
            <person name="Cooksey A.M."/>
            <person name="Castoe T.A."/>
            <person name="Crawford N.G."/>
            <person name="Densmore L.D."/>
            <person name="Drew J.C."/>
            <person name="Edwards S.V."/>
            <person name="Faircloth B.C."/>
            <person name="Fujita M.K."/>
            <person name="Greenwold M.J."/>
            <person name="Hoffmann F.G."/>
            <person name="Howard J.M."/>
            <person name="Iguchi T."/>
            <person name="Janes D.E."/>
            <person name="Khan S.Y."/>
            <person name="Kohno S."/>
            <person name="de Koning A.J."/>
            <person name="Lance S.L."/>
            <person name="McCarthy F.M."/>
            <person name="McCormack J.E."/>
            <person name="Merchant M.E."/>
            <person name="Peterson D.G."/>
            <person name="Pollock D.D."/>
            <person name="Pourmand N."/>
            <person name="Raney B.J."/>
            <person name="Roessler K.A."/>
            <person name="Sanford J.R."/>
            <person name="Sawyer R.H."/>
            <person name="Schmidt C.J."/>
            <person name="Triplett E.W."/>
            <person name="Tuberville T.D."/>
            <person name="Venegas-Anaya M."/>
            <person name="Howard J.T."/>
            <person name="Jarvis E.D."/>
            <person name="Guillette L.J.Jr."/>
            <person name="Glenn T.C."/>
            <person name="Green R.E."/>
            <person name="Ray D.A."/>
        </authorList>
    </citation>
    <scope>NUCLEOTIDE SEQUENCE [LARGE SCALE GENOMIC DNA]</scope>
    <source>
        <strain evidence="2">KSC_2009_1</strain>
    </source>
</reference>
<dbReference type="EMBL" id="AKHW03000533">
    <property type="protein sequence ID" value="KYO45645.1"/>
    <property type="molecule type" value="Genomic_DNA"/>
</dbReference>
<proteinExistence type="predicted"/>
<feature type="chain" id="PRO_5007586836" description="Secreted protein" evidence="1">
    <location>
        <begin position="31"/>
        <end position="84"/>
    </location>
</feature>
<evidence type="ECO:0000313" key="3">
    <source>
        <dbReference type="Proteomes" id="UP000050525"/>
    </source>
</evidence>
<dbReference type="Proteomes" id="UP000050525">
    <property type="component" value="Unassembled WGS sequence"/>
</dbReference>
<protein>
    <recommendedName>
        <fullName evidence="4">Secreted protein</fullName>
    </recommendedName>
</protein>